<proteinExistence type="predicted"/>
<dbReference type="EMBL" id="MW978789">
    <property type="protein sequence ID" value="QWP89466.1"/>
    <property type="molecule type" value="Genomic_DNA"/>
</dbReference>
<sequence length="114" mass="12803">MLHDSINKLGEAIKKDEEYAQETRRQLDDIRSRLNGIMTQKSVTESSSTPHPAKKKTSSVLNGMKIMSMETGMAWIRWQGSTWAVREGQTLGNVVIQRIDPTTRTIITSAGTLR</sequence>
<feature type="region of interest" description="Disordered" evidence="1">
    <location>
        <begin position="37"/>
        <end position="58"/>
    </location>
</feature>
<evidence type="ECO:0000313" key="2">
    <source>
        <dbReference type="EMBL" id="QWP89466.1"/>
    </source>
</evidence>
<geneLocation type="plasmid" evidence="2">
    <name>pCTX-M-1.B1</name>
</geneLocation>
<feature type="compositionally biased region" description="Polar residues" evidence="1">
    <location>
        <begin position="37"/>
        <end position="50"/>
    </location>
</feature>
<dbReference type="AlphaFoldDB" id="A0A8F1IFI5"/>
<dbReference type="InterPro" id="IPR049608">
    <property type="entry name" value="TraP-like"/>
</dbReference>
<organism evidence="2">
    <name type="scientific">Escherichia coli</name>
    <dbReference type="NCBI Taxonomy" id="562"/>
    <lineage>
        <taxon>Bacteria</taxon>
        <taxon>Pseudomonadati</taxon>
        <taxon>Pseudomonadota</taxon>
        <taxon>Gammaproteobacteria</taxon>
        <taxon>Enterobacterales</taxon>
        <taxon>Enterobacteriaceae</taxon>
        <taxon>Escherichia</taxon>
    </lineage>
</organism>
<evidence type="ECO:0008006" key="3">
    <source>
        <dbReference type="Google" id="ProtNLM"/>
    </source>
</evidence>
<protein>
    <recommendedName>
        <fullName evidence="3">Conjugal transfer protein TraP</fullName>
    </recommendedName>
</protein>
<reference evidence="2" key="1">
    <citation type="journal article" date="2021" name="Antibiotics">
        <title>Does an Antibiotic Stewardship Applied in a Pig Farm Lead to Low ESBL Prevalence?</title>
        <authorList>
            <person name="Fournier C."/>
            <person name="Nordmann P."/>
            <person name="Pittet O."/>
            <person name="Poirel L."/>
        </authorList>
    </citation>
    <scope>NUCLEOTIDE SEQUENCE</scope>
    <source>
        <plasmid evidence="2">pCTX-M-1.B1</plasmid>
    </source>
</reference>
<keyword evidence="2" id="KW-0614">Plasmid</keyword>
<accession>A0A8F1IFI5</accession>
<evidence type="ECO:0000256" key="1">
    <source>
        <dbReference type="SAM" id="MobiDB-lite"/>
    </source>
</evidence>
<gene>
    <name evidence="2" type="ORF">EOLPNHPH_00082</name>
</gene>
<dbReference type="NCBIfam" id="NF033885">
    <property type="entry name" value="conj_TraP_IncI1"/>
    <property type="match status" value="1"/>
</dbReference>
<name>A0A8F1IFI5_ECOLX</name>